<dbReference type="InterPro" id="IPR000847">
    <property type="entry name" value="LysR_HTH_N"/>
</dbReference>
<comment type="similarity">
    <text evidence="1">Belongs to the LysR transcriptional regulatory family.</text>
</comment>
<sequence length="296" mass="33635">MNIRDLQAFLHLSQSLHFNNTAQEVHTSASTLSRMIQRLESEFDQVFFERDNRSVKLTPAGKRFVEFAESVIAEWRHLKHDFESTQQQLSGEISIYCTVTAAHLYLPKLIEQFRNQYPKVEIILETGDVAIAYQKVSERKVDFAFAVAEEKLPDKYLFQHLYHIPFKIIAPKQGAKFSRFIRADAIDWHQLPFVMPESGPAAQRLTEWLEKMGIKPSIYAHVSGHEAIVSMTALGCGVSAVPQPVLDLSPVKEKVQILPVPFSPKPFDLGMVCLRKRMATPLIAAFWSLVLEAAVE</sequence>
<dbReference type="PROSITE" id="PS50931">
    <property type="entry name" value="HTH_LYSR"/>
    <property type="match status" value="1"/>
</dbReference>
<reference evidence="6 7" key="1">
    <citation type="submission" date="2019-07" db="EMBL/GenBank/DDBJ databases">
        <title>Draft genome for Aliikangiella sp. M105.</title>
        <authorList>
            <person name="Wang G."/>
        </authorList>
    </citation>
    <scope>NUCLEOTIDE SEQUENCE [LARGE SCALE GENOMIC DNA]</scope>
    <source>
        <strain evidence="6 7">M105</strain>
    </source>
</reference>
<dbReference type="NCBIfam" id="NF008722">
    <property type="entry name" value="PRK11716.1"/>
    <property type="match status" value="1"/>
</dbReference>
<gene>
    <name evidence="6" type="primary">ilvY</name>
    <name evidence="6" type="ORF">FLL46_02145</name>
</gene>
<comment type="caution">
    <text evidence="6">The sequence shown here is derived from an EMBL/GenBank/DDBJ whole genome shotgun (WGS) entry which is preliminary data.</text>
</comment>
<dbReference type="SUPFAM" id="SSF53850">
    <property type="entry name" value="Periplasmic binding protein-like II"/>
    <property type="match status" value="1"/>
</dbReference>
<dbReference type="AlphaFoldDB" id="A0A545UJP6"/>
<dbReference type="Gene3D" id="1.10.10.10">
    <property type="entry name" value="Winged helix-like DNA-binding domain superfamily/Winged helix DNA-binding domain"/>
    <property type="match status" value="1"/>
</dbReference>
<evidence type="ECO:0000256" key="4">
    <source>
        <dbReference type="ARBA" id="ARBA00023163"/>
    </source>
</evidence>
<dbReference type="Pfam" id="PF00126">
    <property type="entry name" value="HTH_1"/>
    <property type="match status" value="1"/>
</dbReference>
<dbReference type="Pfam" id="PF03466">
    <property type="entry name" value="LysR_substrate"/>
    <property type="match status" value="1"/>
</dbReference>
<keyword evidence="4" id="KW-0804">Transcription</keyword>
<dbReference type="GO" id="GO:0000976">
    <property type="term" value="F:transcription cis-regulatory region binding"/>
    <property type="evidence" value="ECO:0007669"/>
    <property type="project" value="TreeGrafter"/>
</dbReference>
<accession>A0A545UJP6</accession>
<dbReference type="InterPro" id="IPR036388">
    <property type="entry name" value="WH-like_DNA-bd_sf"/>
</dbReference>
<dbReference type="FunFam" id="1.10.10.10:FF:000001">
    <property type="entry name" value="LysR family transcriptional regulator"/>
    <property type="match status" value="1"/>
</dbReference>
<dbReference type="Proteomes" id="UP000315439">
    <property type="component" value="Unassembled WGS sequence"/>
</dbReference>
<dbReference type="InterPro" id="IPR005119">
    <property type="entry name" value="LysR_subst-bd"/>
</dbReference>
<keyword evidence="7" id="KW-1185">Reference proteome</keyword>
<organism evidence="6 7">
    <name type="scientific">Aliikangiella coralliicola</name>
    <dbReference type="NCBI Taxonomy" id="2592383"/>
    <lineage>
        <taxon>Bacteria</taxon>
        <taxon>Pseudomonadati</taxon>
        <taxon>Pseudomonadota</taxon>
        <taxon>Gammaproteobacteria</taxon>
        <taxon>Oceanospirillales</taxon>
        <taxon>Pleioneaceae</taxon>
        <taxon>Aliikangiella</taxon>
    </lineage>
</organism>
<dbReference type="PANTHER" id="PTHR30126">
    <property type="entry name" value="HTH-TYPE TRANSCRIPTIONAL REGULATOR"/>
    <property type="match status" value="1"/>
</dbReference>
<dbReference type="PANTHER" id="PTHR30126:SF81">
    <property type="entry name" value="HTH-TYPE TRANSCRIPTIONAL REGULATOR ILVY"/>
    <property type="match status" value="1"/>
</dbReference>
<evidence type="ECO:0000256" key="3">
    <source>
        <dbReference type="ARBA" id="ARBA00023125"/>
    </source>
</evidence>
<evidence type="ECO:0000256" key="1">
    <source>
        <dbReference type="ARBA" id="ARBA00009437"/>
    </source>
</evidence>
<dbReference type="RefSeq" id="WP_142891769.1">
    <property type="nucleotide sequence ID" value="NZ_ML660160.1"/>
</dbReference>
<evidence type="ECO:0000256" key="2">
    <source>
        <dbReference type="ARBA" id="ARBA00023015"/>
    </source>
</evidence>
<feature type="domain" description="HTH lysR-type" evidence="5">
    <location>
        <begin position="1"/>
        <end position="58"/>
    </location>
</feature>
<dbReference type="Gene3D" id="3.40.190.290">
    <property type="match status" value="1"/>
</dbReference>
<dbReference type="InterPro" id="IPR036390">
    <property type="entry name" value="WH_DNA-bd_sf"/>
</dbReference>
<dbReference type="GO" id="GO:0003700">
    <property type="term" value="F:DNA-binding transcription factor activity"/>
    <property type="evidence" value="ECO:0007669"/>
    <property type="project" value="InterPro"/>
</dbReference>
<proteinExistence type="inferred from homology"/>
<dbReference type="OrthoDB" id="9803735at2"/>
<evidence type="ECO:0000313" key="7">
    <source>
        <dbReference type="Proteomes" id="UP000315439"/>
    </source>
</evidence>
<evidence type="ECO:0000259" key="5">
    <source>
        <dbReference type="PROSITE" id="PS50931"/>
    </source>
</evidence>
<keyword evidence="3" id="KW-0238">DNA-binding</keyword>
<evidence type="ECO:0000313" key="6">
    <source>
        <dbReference type="EMBL" id="TQV89705.1"/>
    </source>
</evidence>
<keyword evidence="2" id="KW-0805">Transcription regulation</keyword>
<name>A0A545UJP6_9GAMM</name>
<dbReference type="EMBL" id="VIKS01000001">
    <property type="protein sequence ID" value="TQV89705.1"/>
    <property type="molecule type" value="Genomic_DNA"/>
</dbReference>
<dbReference type="SUPFAM" id="SSF46785">
    <property type="entry name" value="Winged helix' DNA-binding domain"/>
    <property type="match status" value="1"/>
</dbReference>
<protein>
    <submittedName>
        <fullName evidence="6">HTH-type transcriptional activator IlvY</fullName>
    </submittedName>
</protein>